<name>A0ACB9UMM1_9CETA</name>
<gene>
    <name evidence="1" type="ORF">MJG53_012809</name>
</gene>
<evidence type="ECO:0000313" key="1">
    <source>
        <dbReference type="EMBL" id="KAI4572971.1"/>
    </source>
</evidence>
<protein>
    <submittedName>
        <fullName evidence="1">Uncharacterized protein</fullName>
    </submittedName>
</protein>
<dbReference type="Proteomes" id="UP001057279">
    <property type="component" value="Linkage Group LG15"/>
</dbReference>
<dbReference type="EMBL" id="CM043040">
    <property type="protein sequence ID" value="KAI4572971.1"/>
    <property type="molecule type" value="Genomic_DNA"/>
</dbReference>
<evidence type="ECO:0000313" key="2">
    <source>
        <dbReference type="Proteomes" id="UP001057279"/>
    </source>
</evidence>
<sequence length="814" mass="88246">MPGGFLFEGLSDDEDDFHPGHSSGTSPMSSSVQSGMPITNDLFSQALQHALQASGQPSLQAFKQKSKLQTDKTQPNDVKNRPCTTCEKVQQVRSHASLWVKLEAVMEPLHPQQKQPPPPQPPHLAPLQMDAREKQGQQMRETPFLYTQKLVTQQTHLSATPGRPSGSPALGPSARVPPATAGARVFEQSKVNSEPEEEEGGLEGEDGDDEVAEVPEKQTQAASKYFHVQKVARQDPRAAPLTGLLPAPGLAPHGQQAKEDHTKDASKTSASVSAAGQPGWNLDEQLKQSSEMSLEMDVLSSHSEPMLPSFPEDDNPLLLSSGNNFKDITKVEEENMSVKNLPKMYAMMQSELCEAGPDSRPPLHVCFILPFPFMESSFKSGSSPASQHDSPSPPPVKSIAWPEATLRTTVPWLLFQNGGLAWSDDADGGRGREISRDFAKLYELDSDPERKEFLDDLFVFMQKRGTPINRIPIMAKQILDLYMLYKLVTEKGGLVEIINKKIWREITKGLNLPTSITSAAFTLRTQRVLRAVASPFRVASFHSFRFTGKPTKYMKYLYAYECEKKALSSPAELQAAIDGNRREGRRPSYSSSLFGYSPTAAAGAPALLSPPKIRFPILGLGSSGGTSASGSRMSPAAPLRKGDGVPVTTVPVPNRLAVPVTLAGQQAGTRTATLEQLRERLESGEPPEKKVSRLSEEEQRLVQQAFQRNLFNMARQLPMKIRINGRAEDRAEASAAALNLTTSSVGSISMSVDIDGTTYAGVLFAQKPAVHLITGSAPQSLGSSSSSSSSSHCSPSPTSSRGTPSAEPSTSWSL</sequence>
<keyword evidence="2" id="KW-1185">Reference proteome</keyword>
<proteinExistence type="predicted"/>
<comment type="caution">
    <text evidence="1">The sequence shown here is derived from an EMBL/GenBank/DDBJ whole genome shotgun (WGS) entry which is preliminary data.</text>
</comment>
<accession>A0ACB9UMM1</accession>
<organism evidence="1 2">
    <name type="scientific">Ovis ammon polii x Ovis aries</name>
    <dbReference type="NCBI Taxonomy" id="2918886"/>
    <lineage>
        <taxon>Eukaryota</taxon>
        <taxon>Metazoa</taxon>
        <taxon>Chordata</taxon>
        <taxon>Craniata</taxon>
        <taxon>Vertebrata</taxon>
        <taxon>Euteleostomi</taxon>
        <taxon>Mammalia</taxon>
        <taxon>Eutheria</taxon>
        <taxon>Laurasiatheria</taxon>
        <taxon>Artiodactyla</taxon>
        <taxon>Ruminantia</taxon>
        <taxon>Pecora</taxon>
        <taxon>Bovidae</taxon>
        <taxon>Caprinae</taxon>
        <taxon>Ovis</taxon>
    </lineage>
</organism>
<reference evidence="1" key="1">
    <citation type="submission" date="2022-03" db="EMBL/GenBank/DDBJ databases">
        <title>Genomic analyses of argali, domestic sheep and their hybrids provide insights into chromosomal evolution, heterosis and genetic basis of agronomic traits.</title>
        <authorList>
            <person name="Li M."/>
        </authorList>
    </citation>
    <scope>NUCLEOTIDE SEQUENCE</scope>
    <source>
        <strain evidence="1">F1 hybrid</strain>
    </source>
</reference>